<dbReference type="Proteomes" id="UP001596108">
    <property type="component" value="Unassembled WGS sequence"/>
</dbReference>
<keyword evidence="3" id="KW-1185">Reference proteome</keyword>
<dbReference type="Gene3D" id="3.40.50.2000">
    <property type="entry name" value="Glycogen Phosphorylase B"/>
    <property type="match status" value="2"/>
</dbReference>
<keyword evidence="2" id="KW-0328">Glycosyltransferase</keyword>
<name>A0ABW0R2R7_9BACL</name>
<sequence length="368" mass="41773">MKVLYLTNIPSPYRVDFFNELGKYCELTVLYERSNASDRDKSWTSNKASHFTPVFMKGFKITQDSAICPSVIRWLRRDKYDAIVVGGYSTPTGMLAIRTLRARKIPFFLNIDGGFIKQDGFLSSKIKKYFIGSATWWLSSGLETNKYLRHYGADPDHIHVYPFTSLMESDIYPSGATDEERARLRSQLGIANEKVVLAVGQFIPRKGFDLLIDAWSSMPPDYRLILVGSGPDENEYKKRIAELGLSNIRIEGFKSKEELRSYYRSADLFVMPTREDIWGLVVNEALSCGLPVVSTDKCIAALEFARKSEGIHIVPADDQAALARTIRYACEDDRLRHEFSSAALRVMDEHTIEAMAQKHVSIFKECVS</sequence>
<keyword evidence="2" id="KW-0808">Transferase</keyword>
<dbReference type="RefSeq" id="WP_378113503.1">
    <property type="nucleotide sequence ID" value="NZ_JBHSNC010000055.1"/>
</dbReference>
<evidence type="ECO:0000313" key="3">
    <source>
        <dbReference type="Proteomes" id="UP001596108"/>
    </source>
</evidence>
<organism evidence="2 3">
    <name type="scientific">Cohnella yongneupensis</name>
    <dbReference type="NCBI Taxonomy" id="425006"/>
    <lineage>
        <taxon>Bacteria</taxon>
        <taxon>Bacillati</taxon>
        <taxon>Bacillota</taxon>
        <taxon>Bacilli</taxon>
        <taxon>Bacillales</taxon>
        <taxon>Paenibacillaceae</taxon>
        <taxon>Cohnella</taxon>
    </lineage>
</organism>
<comment type="caution">
    <text evidence="2">The sequence shown here is derived from an EMBL/GenBank/DDBJ whole genome shotgun (WGS) entry which is preliminary data.</text>
</comment>
<dbReference type="SUPFAM" id="SSF53756">
    <property type="entry name" value="UDP-Glycosyltransferase/glycogen phosphorylase"/>
    <property type="match status" value="1"/>
</dbReference>
<gene>
    <name evidence="2" type="ORF">ACFPQ4_19135</name>
</gene>
<dbReference type="CDD" id="cd03801">
    <property type="entry name" value="GT4_PimA-like"/>
    <property type="match status" value="1"/>
</dbReference>
<dbReference type="Pfam" id="PF00534">
    <property type="entry name" value="Glycos_transf_1"/>
    <property type="match status" value="1"/>
</dbReference>
<dbReference type="EC" id="2.4.-.-" evidence="2"/>
<reference evidence="3" key="1">
    <citation type="journal article" date="2019" name="Int. J. Syst. Evol. Microbiol.">
        <title>The Global Catalogue of Microorganisms (GCM) 10K type strain sequencing project: providing services to taxonomists for standard genome sequencing and annotation.</title>
        <authorList>
            <consortium name="The Broad Institute Genomics Platform"/>
            <consortium name="The Broad Institute Genome Sequencing Center for Infectious Disease"/>
            <person name="Wu L."/>
            <person name="Ma J."/>
        </authorList>
    </citation>
    <scope>NUCLEOTIDE SEQUENCE [LARGE SCALE GENOMIC DNA]</scope>
    <source>
        <strain evidence="3">CGMCC 1.18578</strain>
    </source>
</reference>
<accession>A0ABW0R2R7</accession>
<dbReference type="InterPro" id="IPR001296">
    <property type="entry name" value="Glyco_trans_1"/>
</dbReference>
<dbReference type="PANTHER" id="PTHR45947:SF3">
    <property type="entry name" value="SULFOQUINOVOSYL TRANSFERASE SQD2"/>
    <property type="match status" value="1"/>
</dbReference>
<evidence type="ECO:0000313" key="2">
    <source>
        <dbReference type="EMBL" id="MFC5531539.1"/>
    </source>
</evidence>
<evidence type="ECO:0000259" key="1">
    <source>
        <dbReference type="Pfam" id="PF00534"/>
    </source>
</evidence>
<proteinExistence type="predicted"/>
<dbReference type="EMBL" id="JBHSNC010000055">
    <property type="protein sequence ID" value="MFC5531539.1"/>
    <property type="molecule type" value="Genomic_DNA"/>
</dbReference>
<dbReference type="PANTHER" id="PTHR45947">
    <property type="entry name" value="SULFOQUINOVOSYL TRANSFERASE SQD2"/>
    <property type="match status" value="1"/>
</dbReference>
<dbReference type="InterPro" id="IPR050194">
    <property type="entry name" value="Glycosyltransferase_grp1"/>
</dbReference>
<feature type="domain" description="Glycosyl transferase family 1" evidence="1">
    <location>
        <begin position="182"/>
        <end position="343"/>
    </location>
</feature>
<dbReference type="GO" id="GO:0016757">
    <property type="term" value="F:glycosyltransferase activity"/>
    <property type="evidence" value="ECO:0007669"/>
    <property type="project" value="UniProtKB-KW"/>
</dbReference>
<protein>
    <submittedName>
        <fullName evidence="2">Glycosyltransferase family 4 protein</fullName>
        <ecNumber evidence="2">2.4.-.-</ecNumber>
    </submittedName>
</protein>